<evidence type="ECO:0000313" key="2">
    <source>
        <dbReference type="Proteomes" id="UP000756132"/>
    </source>
</evidence>
<protein>
    <submittedName>
        <fullName evidence="1">Uncharacterized protein</fullName>
    </submittedName>
</protein>
<accession>A0A9Q8L896</accession>
<dbReference type="AlphaFoldDB" id="A0A9Q8L896"/>
<dbReference type="EMBL" id="CP090163">
    <property type="protein sequence ID" value="UJO12612.1"/>
    <property type="molecule type" value="Genomic_DNA"/>
</dbReference>
<name>A0A9Q8L896_PASFU</name>
<dbReference type="Proteomes" id="UP000756132">
    <property type="component" value="Chromosome 1"/>
</dbReference>
<evidence type="ECO:0000313" key="1">
    <source>
        <dbReference type="EMBL" id="UJO12612.1"/>
    </source>
</evidence>
<gene>
    <name evidence="1" type="ORF">CLAFUR5_01486</name>
</gene>
<organism evidence="1 2">
    <name type="scientific">Passalora fulva</name>
    <name type="common">Tomato leaf mold</name>
    <name type="synonym">Cladosporium fulvum</name>
    <dbReference type="NCBI Taxonomy" id="5499"/>
    <lineage>
        <taxon>Eukaryota</taxon>
        <taxon>Fungi</taxon>
        <taxon>Dikarya</taxon>
        <taxon>Ascomycota</taxon>
        <taxon>Pezizomycotina</taxon>
        <taxon>Dothideomycetes</taxon>
        <taxon>Dothideomycetidae</taxon>
        <taxon>Mycosphaerellales</taxon>
        <taxon>Mycosphaerellaceae</taxon>
        <taxon>Fulvia</taxon>
    </lineage>
</organism>
<reference evidence="1" key="2">
    <citation type="journal article" date="2022" name="Microb. Genom.">
        <title>A chromosome-scale genome assembly of the tomato pathogen Cladosporium fulvum reveals a compartmentalized genome architecture and the presence of a dispensable chromosome.</title>
        <authorList>
            <person name="Zaccaron A.Z."/>
            <person name="Chen L.H."/>
            <person name="Samaras A."/>
            <person name="Stergiopoulos I."/>
        </authorList>
    </citation>
    <scope>NUCLEOTIDE SEQUENCE</scope>
    <source>
        <strain evidence="1">Race5_Kim</strain>
    </source>
</reference>
<sequence length="127" mass="13827">MISSSLFSLGGELTIQATEFFFFTGTVLLEYLALPGEDRPDLLQLLQERFLLLLRQLDFSFYGCFGPIYGGPRRTDTGATSTDTLGTPRVGARHDETQTQLRTTVLAGGLGQVILSLDAGGTKFAFL</sequence>
<reference evidence="1" key="1">
    <citation type="submission" date="2021-12" db="EMBL/GenBank/DDBJ databases">
        <authorList>
            <person name="Zaccaron A."/>
            <person name="Stergiopoulos I."/>
        </authorList>
    </citation>
    <scope>NUCLEOTIDE SEQUENCE</scope>
    <source>
        <strain evidence="1">Race5_Kim</strain>
    </source>
</reference>
<proteinExistence type="predicted"/>
<keyword evidence="2" id="KW-1185">Reference proteome</keyword>